<keyword evidence="9" id="KW-1185">Reference proteome</keyword>
<feature type="domain" description="Condensin complex subunit 1 C-terminal" evidence="8">
    <location>
        <begin position="895"/>
        <end position="1049"/>
    </location>
</feature>
<dbReference type="AlphaFoldDB" id="A0A6J1SWK5"/>
<evidence type="ECO:0000256" key="3">
    <source>
        <dbReference type="ARBA" id="ARBA00022776"/>
    </source>
</evidence>
<dbReference type="GO" id="GO:0000779">
    <property type="term" value="C:condensed chromosome, centromeric region"/>
    <property type="evidence" value="ECO:0007669"/>
    <property type="project" value="TreeGrafter"/>
</dbReference>
<dbReference type="Pfam" id="PF12717">
    <property type="entry name" value="Cnd1"/>
    <property type="match status" value="1"/>
</dbReference>
<evidence type="ECO:0000259" key="8">
    <source>
        <dbReference type="Pfam" id="PF12717"/>
    </source>
</evidence>
<feature type="region of interest" description="Disordered" evidence="7">
    <location>
        <begin position="1180"/>
        <end position="1204"/>
    </location>
</feature>
<dbReference type="GeneID" id="113209499"/>
<evidence type="ECO:0000256" key="5">
    <source>
        <dbReference type="ARBA" id="ARBA00023242"/>
    </source>
</evidence>
<feature type="region of interest" description="Disordered" evidence="7">
    <location>
        <begin position="153"/>
        <end position="181"/>
    </location>
</feature>
<dbReference type="OrthoDB" id="10263978at2759"/>
<dbReference type="InterPro" id="IPR016024">
    <property type="entry name" value="ARM-type_fold"/>
</dbReference>
<dbReference type="KEGG" id="foc:113209499"/>
<dbReference type="InterPro" id="IPR011989">
    <property type="entry name" value="ARM-like"/>
</dbReference>
<keyword evidence="5" id="KW-0539">Nucleus</keyword>
<dbReference type="GO" id="GO:0000796">
    <property type="term" value="C:condensin complex"/>
    <property type="evidence" value="ECO:0007669"/>
    <property type="project" value="TreeGrafter"/>
</dbReference>
<gene>
    <name evidence="10" type="primary">LOC113209499</name>
</gene>
<keyword evidence="4" id="KW-0226">DNA condensation</keyword>
<dbReference type="Gene3D" id="1.25.10.10">
    <property type="entry name" value="Leucine-rich Repeat Variant"/>
    <property type="match status" value="1"/>
</dbReference>
<keyword evidence="3" id="KW-0498">Mitosis</keyword>
<reference evidence="10" key="1">
    <citation type="submission" date="2025-08" db="UniProtKB">
        <authorList>
            <consortium name="RefSeq"/>
        </authorList>
    </citation>
    <scope>IDENTIFICATION</scope>
    <source>
        <tissue evidence="10">Whole organism</tissue>
    </source>
</reference>
<evidence type="ECO:0000256" key="2">
    <source>
        <dbReference type="ARBA" id="ARBA00022618"/>
    </source>
</evidence>
<proteinExistence type="predicted"/>
<comment type="subcellular location">
    <subcellularLocation>
        <location evidence="1">Nucleus</location>
    </subcellularLocation>
</comment>
<dbReference type="GO" id="GO:0042393">
    <property type="term" value="F:histone binding"/>
    <property type="evidence" value="ECO:0007669"/>
    <property type="project" value="TreeGrafter"/>
</dbReference>
<dbReference type="RefSeq" id="XP_026282831.1">
    <property type="nucleotide sequence ID" value="XM_026427046.2"/>
</dbReference>
<sequence length="1204" mass="137308">MDINSVVDLFRLDLLPEDLVHTQWREGYFNEDLEISAELELHLDSGNTADLLLFLSRDFFLRVQTSTRWPDIVQAGFDFKKTLYLIHYLLCKGVSRVEEEQCRTYGLLASRVYFSFLAIPEGGSFLIYQSNLYQKCLRLLQCGSLLKVPEVQSPLKGRGRGSRQSSDDVQSPLSPRNPLPTHEMNSLRRLLVDSALDLVKVLLISEIGREGDAVPLTVEALSNIATQETMRPDMLSHGVIEPSSTSLAMNAFCGLLTLCSEKHGEVQETVRLIMRYTLEALVMGFRKEAKALPSTHLHAVRDVFTDFVHHVCLTAGHAAHEGIFILLQHLCMCAPDRAEFRTKLVESTVILILKLPRSFLFKACSIIVIMSCHDKASVRLFSVEVLGRILSTFQVAFSNDKPEEKEYKLYKLLFAAMLARIQDLSALVRSRAMSRLVSYLKESSGNEGCKYLVSELFVEPYVDKSVQEAAKQKFKNFNDIAKALQSGETLTDVYIPCAQSIMHELSEFCDDHKVMVRKAALQFVLQILYLNVKFMDTRLLAEIGAHCRDEAVLVRKMMVQEFTDLLLMYPSHHQLLRQWTLDIVPSIFDTEVTVVEKVLESFERAILDNMVKESQIQHFRHQLPWIIMNQISHLQLRKAFLKACSMWKEEKLRSRMIILTLKSHIGMGKPHNESAWVTLMCLAEFMSIKDPGFVLEFYHDEIYGVPNVSTYISQLVMEVLWLTWRQLPSNDKSSLAYELNTDLLLFKVPVPLISRAVDIRYGLHVSGKEGSDVENPPDWAVDLIKKCEESIFETLILNSEQIQDEEAMKRFVITLGNVCLYYPRLVGSRTTNQLLHMLSTPQEEVGDFWQGSCGVELKAGLVVTLGKIGLQNESFAKKLIDILSNILSLTKESALKNNIIICLADLCIRHTSLGDELLPDMCVCLKDTLQPVRQNTLKLLIQLVQEDYIKMRDNLTFHFLSMLNDEDYTIVTMTRVFFVDTVLRKKGNCFTTSFIASILHFNGYEYRSTKVSLTQREKEVFDVSGPVNQEKRRNIYRFMLSHSSDEDRFTISGHLIIEICNGVLDGKIKLDESGQDVLRDCLYVMDCDEIHITDNKDTEDDDDAPADEEDACELVLNFAHKKLFSELVKKRLIETDIPILSKLKRKLVSMHLPLATDVTRVLKTMVKDYKIDPADLKDPQLIRELNRKSSSSNSSDVSSDEDTN</sequence>
<feature type="compositionally biased region" description="Polar residues" evidence="7">
    <location>
        <begin position="162"/>
        <end position="174"/>
    </location>
</feature>
<dbReference type="InterPro" id="IPR032682">
    <property type="entry name" value="Cnd1_C"/>
</dbReference>
<keyword evidence="6" id="KW-0131">Cell cycle</keyword>
<dbReference type="GO" id="GO:0007076">
    <property type="term" value="P:mitotic chromosome condensation"/>
    <property type="evidence" value="ECO:0007669"/>
    <property type="project" value="InterPro"/>
</dbReference>
<evidence type="ECO:0000256" key="7">
    <source>
        <dbReference type="SAM" id="MobiDB-lite"/>
    </source>
</evidence>
<dbReference type="PANTHER" id="PTHR14222:SF1">
    <property type="entry name" value="CONDENSIN-2 COMPLEX SUBUNIT D3"/>
    <property type="match status" value="1"/>
</dbReference>
<dbReference type="GO" id="GO:0010032">
    <property type="term" value="P:meiotic chromosome condensation"/>
    <property type="evidence" value="ECO:0007669"/>
    <property type="project" value="TreeGrafter"/>
</dbReference>
<dbReference type="PANTHER" id="PTHR14222">
    <property type="entry name" value="CONDENSIN"/>
    <property type="match status" value="1"/>
</dbReference>
<dbReference type="GO" id="GO:0005634">
    <property type="term" value="C:nucleus"/>
    <property type="evidence" value="ECO:0007669"/>
    <property type="project" value="UniProtKB-SubCell"/>
</dbReference>
<evidence type="ECO:0000256" key="4">
    <source>
        <dbReference type="ARBA" id="ARBA00023067"/>
    </source>
</evidence>
<accession>A0A6J1SWK5</accession>
<protein>
    <submittedName>
        <fullName evidence="10">Condensin-2 complex subunit D3-like</fullName>
    </submittedName>
</protein>
<name>A0A6J1SWK5_FRAOC</name>
<evidence type="ECO:0000256" key="6">
    <source>
        <dbReference type="ARBA" id="ARBA00023306"/>
    </source>
</evidence>
<evidence type="ECO:0000313" key="10">
    <source>
        <dbReference type="RefSeq" id="XP_026282831.1"/>
    </source>
</evidence>
<dbReference type="GO" id="GO:0051301">
    <property type="term" value="P:cell division"/>
    <property type="evidence" value="ECO:0007669"/>
    <property type="project" value="UniProtKB-KW"/>
</dbReference>
<keyword evidence="2" id="KW-0132">Cell division</keyword>
<organism evidence="9 10">
    <name type="scientific">Frankliniella occidentalis</name>
    <name type="common">Western flower thrips</name>
    <name type="synonym">Euthrips occidentalis</name>
    <dbReference type="NCBI Taxonomy" id="133901"/>
    <lineage>
        <taxon>Eukaryota</taxon>
        <taxon>Metazoa</taxon>
        <taxon>Ecdysozoa</taxon>
        <taxon>Arthropoda</taxon>
        <taxon>Hexapoda</taxon>
        <taxon>Insecta</taxon>
        <taxon>Pterygota</taxon>
        <taxon>Neoptera</taxon>
        <taxon>Paraneoptera</taxon>
        <taxon>Thysanoptera</taxon>
        <taxon>Terebrantia</taxon>
        <taxon>Thripoidea</taxon>
        <taxon>Thripidae</taxon>
        <taxon>Frankliniella</taxon>
    </lineage>
</organism>
<evidence type="ECO:0000256" key="1">
    <source>
        <dbReference type="ARBA" id="ARBA00004123"/>
    </source>
</evidence>
<dbReference type="Proteomes" id="UP000504606">
    <property type="component" value="Unplaced"/>
</dbReference>
<evidence type="ECO:0000313" key="9">
    <source>
        <dbReference type="Proteomes" id="UP000504606"/>
    </source>
</evidence>
<dbReference type="InterPro" id="IPR026971">
    <property type="entry name" value="CND1/NCAPD3"/>
</dbReference>
<dbReference type="SUPFAM" id="SSF48371">
    <property type="entry name" value="ARM repeat"/>
    <property type="match status" value="1"/>
</dbReference>